<gene>
    <name evidence="9" type="ORF">ROZALSC1DRAFT_30474</name>
</gene>
<dbReference type="Gene3D" id="3.30.1010.10">
    <property type="entry name" value="Phosphatidylinositol 3-kinase Catalytic Subunit, Chain A, domain 4"/>
    <property type="match status" value="1"/>
</dbReference>
<evidence type="ECO:0000259" key="8">
    <source>
        <dbReference type="PROSITE" id="PS51545"/>
    </source>
</evidence>
<dbReference type="SUPFAM" id="SSF48371">
    <property type="entry name" value="ARM repeat"/>
    <property type="match status" value="1"/>
</dbReference>
<dbReference type="GO" id="GO:0016020">
    <property type="term" value="C:membrane"/>
    <property type="evidence" value="ECO:0007669"/>
    <property type="project" value="TreeGrafter"/>
</dbReference>
<dbReference type="InterPro" id="IPR015433">
    <property type="entry name" value="PI3/4_kinase"/>
</dbReference>
<dbReference type="InterPro" id="IPR000403">
    <property type="entry name" value="PI3/4_kinase_cat_dom"/>
</dbReference>
<dbReference type="GO" id="GO:0004430">
    <property type="term" value="F:1-phosphatidylinositol 4-kinase activity"/>
    <property type="evidence" value="ECO:0007669"/>
    <property type="project" value="UniProtKB-EC"/>
</dbReference>
<feature type="region of interest" description="Disordered" evidence="6">
    <location>
        <begin position="192"/>
        <end position="211"/>
    </location>
</feature>
<dbReference type="InterPro" id="IPR036940">
    <property type="entry name" value="PI3/4_kinase_cat_sf"/>
</dbReference>
<dbReference type="InterPro" id="IPR011009">
    <property type="entry name" value="Kinase-like_dom_sf"/>
</dbReference>
<dbReference type="GO" id="GO:0048015">
    <property type="term" value="P:phosphatidylinositol-mediated signaling"/>
    <property type="evidence" value="ECO:0007669"/>
    <property type="project" value="TreeGrafter"/>
</dbReference>
<dbReference type="Gene3D" id="1.25.40.70">
    <property type="entry name" value="Phosphatidylinositol 3-kinase, accessory domain (PIK)"/>
    <property type="match status" value="1"/>
</dbReference>
<dbReference type="InterPro" id="IPR018936">
    <property type="entry name" value="PI3/4_kinase_CS"/>
</dbReference>
<feature type="domain" description="PI3K/PI4K catalytic" evidence="7">
    <location>
        <begin position="527"/>
        <end position="804"/>
    </location>
</feature>
<evidence type="ECO:0000313" key="9">
    <source>
        <dbReference type="EMBL" id="RKP17755.1"/>
    </source>
</evidence>
<dbReference type="EC" id="2.7.1.67" evidence="3"/>
<protein>
    <recommendedName>
        <fullName evidence="3">1-phosphatidylinositol 4-kinase</fullName>
        <ecNumber evidence="3">2.7.1.67</ecNumber>
    </recommendedName>
</protein>
<feature type="domain" description="PIK helical" evidence="8">
    <location>
        <begin position="1"/>
        <end position="118"/>
    </location>
</feature>
<dbReference type="AlphaFoldDB" id="A0A4P9YEW8"/>
<dbReference type="PROSITE" id="PS50290">
    <property type="entry name" value="PI3_4_KINASE_3"/>
    <property type="match status" value="1"/>
</dbReference>
<evidence type="ECO:0000256" key="1">
    <source>
        <dbReference type="ARBA" id="ARBA00001686"/>
    </source>
</evidence>
<dbReference type="GO" id="GO:0005737">
    <property type="term" value="C:cytoplasm"/>
    <property type="evidence" value="ECO:0007669"/>
    <property type="project" value="TreeGrafter"/>
</dbReference>
<evidence type="ECO:0000256" key="6">
    <source>
        <dbReference type="SAM" id="MobiDB-lite"/>
    </source>
</evidence>
<evidence type="ECO:0000256" key="5">
    <source>
        <dbReference type="ARBA" id="ARBA00022777"/>
    </source>
</evidence>
<dbReference type="SMART" id="SM00146">
    <property type="entry name" value="PI3Kc"/>
    <property type="match status" value="1"/>
</dbReference>
<dbReference type="PROSITE" id="PS00915">
    <property type="entry name" value="PI3_4_KINASE_1"/>
    <property type="match status" value="1"/>
</dbReference>
<evidence type="ECO:0000259" key="7">
    <source>
        <dbReference type="PROSITE" id="PS50290"/>
    </source>
</evidence>
<dbReference type="CDD" id="cd05168">
    <property type="entry name" value="PI4Kc_III_beta"/>
    <property type="match status" value="1"/>
</dbReference>
<keyword evidence="5 9" id="KW-0418">Kinase</keyword>
<dbReference type="InterPro" id="IPR042236">
    <property type="entry name" value="PI3K_accessory_sf"/>
</dbReference>
<dbReference type="InterPro" id="IPR016024">
    <property type="entry name" value="ARM-type_fold"/>
</dbReference>
<dbReference type="GO" id="GO:0046854">
    <property type="term" value="P:phosphatidylinositol phosphate biosynthetic process"/>
    <property type="evidence" value="ECO:0007669"/>
    <property type="project" value="InterPro"/>
</dbReference>
<organism evidence="9 10">
    <name type="scientific">Rozella allomycis (strain CSF55)</name>
    <dbReference type="NCBI Taxonomy" id="988480"/>
    <lineage>
        <taxon>Eukaryota</taxon>
        <taxon>Fungi</taxon>
        <taxon>Fungi incertae sedis</taxon>
        <taxon>Cryptomycota</taxon>
        <taxon>Cryptomycota incertae sedis</taxon>
        <taxon>Rozella</taxon>
    </lineage>
</organism>
<dbReference type="InterPro" id="IPR001263">
    <property type="entry name" value="PI3K_accessory_dom"/>
</dbReference>
<evidence type="ECO:0000256" key="3">
    <source>
        <dbReference type="ARBA" id="ARBA00012169"/>
    </source>
</evidence>
<dbReference type="FunFam" id="1.10.1070.11:FF:000016">
    <property type="entry name" value="PIK1p Phosphatidylinositol 4-kinase"/>
    <property type="match status" value="1"/>
</dbReference>
<proteinExistence type="inferred from homology"/>
<dbReference type="InterPro" id="IPR049160">
    <property type="entry name" value="PI4KB-PIK1_PIK"/>
</dbReference>
<evidence type="ECO:0000256" key="2">
    <source>
        <dbReference type="ARBA" id="ARBA00006209"/>
    </source>
</evidence>
<dbReference type="Pfam" id="PF00454">
    <property type="entry name" value="PI3_PI4_kinase"/>
    <property type="match status" value="1"/>
</dbReference>
<accession>A0A4P9YEW8</accession>
<dbReference type="PROSITE" id="PS51545">
    <property type="entry name" value="PIK_HELICAL"/>
    <property type="match status" value="1"/>
</dbReference>
<comment type="catalytic activity">
    <reaction evidence="1">
        <text>a 1,2-diacyl-sn-glycero-3-phospho-(1D-myo-inositol) + ATP = a 1,2-diacyl-sn-glycero-3-phospho-(1D-myo-inositol 4-phosphate) + ADP + H(+)</text>
        <dbReference type="Rhea" id="RHEA:19877"/>
        <dbReference type="ChEBI" id="CHEBI:15378"/>
        <dbReference type="ChEBI" id="CHEBI:30616"/>
        <dbReference type="ChEBI" id="CHEBI:57880"/>
        <dbReference type="ChEBI" id="CHEBI:58178"/>
        <dbReference type="ChEBI" id="CHEBI:456216"/>
        <dbReference type="EC" id="2.7.1.67"/>
    </reaction>
</comment>
<dbReference type="Proteomes" id="UP000281549">
    <property type="component" value="Unassembled WGS sequence"/>
</dbReference>
<name>A0A4P9YEW8_ROZAC</name>
<keyword evidence="4" id="KW-0808">Transferase</keyword>
<dbReference type="PANTHER" id="PTHR10048">
    <property type="entry name" value="PHOSPHATIDYLINOSITOL KINASE"/>
    <property type="match status" value="1"/>
</dbReference>
<evidence type="ECO:0000256" key="4">
    <source>
        <dbReference type="ARBA" id="ARBA00022679"/>
    </source>
</evidence>
<dbReference type="PANTHER" id="PTHR10048:SF22">
    <property type="entry name" value="PHOSPHATIDYLINOSITOL 4-KINASE BETA"/>
    <property type="match status" value="1"/>
</dbReference>
<dbReference type="PROSITE" id="PS00916">
    <property type="entry name" value="PI3_4_KINASE_2"/>
    <property type="match status" value="1"/>
</dbReference>
<dbReference type="EMBL" id="ML005686">
    <property type="protein sequence ID" value="RKP17755.1"/>
    <property type="molecule type" value="Genomic_DNA"/>
</dbReference>
<sequence>MSTSKKGLLLRLFESEHFDPYIALSYLFKYDDPGIQEYLCVRLKEFPPEAIEFLLPQLVHLFICKPEESASLENFMLEESGRSSHFAIMLLWLLEGYLNNLKTTTQPYSVFVCSRLYSKCHAMIFTTRANIDGKAPFMYPYHRVRVSAQIKPALLGISYALAAFAAPDLLEPLKRMALIHGRQNFPNFKQEKPTVIQPQKAKSEESVNQPQSLKISPTVTVPIHEALKKTPSIDQISTGNIFTFENYLENKPNTLMPTSPEVVSPIDQHTGEMQFINMLIDISIRLVPVSKSVRPQTLQAELTLLNHNLPADVCLPFWCNSKLNKSHHKLVRVPTTESVTLNSAERVPYMILLEVLEDETDSIETLAFEKERYMELHGTNSPIPTATITRVGSKNSVWNQTTRAKSSLSEVYSSNSSSKNSIDEAQLEVNIVNHESILNRKNSTQMTNINEHMKAAAIMLAQIDMNQQSNNTFDVKEADKIRQKIVSEMNMLEEQRLAQGLTDVEIDAMIENPELAKEDPSAVVFKESWEAKVERVRKKSPFGHRPNWKLLSVIVKSGADLRQEQLACQLIHEIQKIWNDANVPCWLYYFRVMAISNDSGLIETVLNTISVHSIKKDAYVSRYNSPGVPYTLYDHFIKTYGEPTSKSFLDAQNSFMESLAGYSLITYLLQLKDRHNGNILVDKKGHIVHIDFGFMLSNSPGSVGFESAPFKLLQEYVDILGGINSPKFMQFKQAMVSGLLSLRPHADKLILLLEIMQKNSFMPCFQSGESCIQAFRDRLHCNLSEEDLAVTVDKLITRSYGSVYTRLYDTFQYYSNGIL</sequence>
<dbReference type="Pfam" id="PF21245">
    <property type="entry name" value="PI4KB-PIK1_PIK"/>
    <property type="match status" value="1"/>
</dbReference>
<evidence type="ECO:0000313" key="10">
    <source>
        <dbReference type="Proteomes" id="UP000281549"/>
    </source>
</evidence>
<reference evidence="10" key="1">
    <citation type="journal article" date="2018" name="Nat. Microbiol.">
        <title>Leveraging single-cell genomics to expand the fungal tree of life.</title>
        <authorList>
            <person name="Ahrendt S.R."/>
            <person name="Quandt C.A."/>
            <person name="Ciobanu D."/>
            <person name="Clum A."/>
            <person name="Salamov A."/>
            <person name="Andreopoulos B."/>
            <person name="Cheng J.F."/>
            <person name="Woyke T."/>
            <person name="Pelin A."/>
            <person name="Henrissat B."/>
            <person name="Reynolds N.K."/>
            <person name="Benny G.L."/>
            <person name="Smith M.E."/>
            <person name="James T.Y."/>
            <person name="Grigoriev I.V."/>
        </authorList>
    </citation>
    <scope>NUCLEOTIDE SEQUENCE [LARGE SCALE GENOMIC DNA]</scope>
    <source>
        <strain evidence="10">CSF55</strain>
    </source>
</reference>
<dbReference type="SUPFAM" id="SSF56112">
    <property type="entry name" value="Protein kinase-like (PK-like)"/>
    <property type="match status" value="1"/>
</dbReference>
<dbReference type="InterPro" id="IPR057754">
    <property type="entry name" value="PI4-kinase_beta/PIK1_cat"/>
</dbReference>
<dbReference type="Gene3D" id="1.10.1070.11">
    <property type="entry name" value="Phosphatidylinositol 3-/4-kinase, catalytic domain"/>
    <property type="match status" value="1"/>
</dbReference>
<comment type="similarity">
    <text evidence="2">Belongs to the PI3/PI4-kinase family. Type III PI4K subfamily.</text>
</comment>